<dbReference type="AlphaFoldDB" id="A0ABD0TE42"/>
<dbReference type="Gene3D" id="1.10.287.2250">
    <property type="match status" value="1"/>
</dbReference>
<dbReference type="InterPro" id="IPR038765">
    <property type="entry name" value="Papain-like_cys_pep_sf"/>
</dbReference>
<dbReference type="SMART" id="SM00848">
    <property type="entry name" value="Inhibitor_I29"/>
    <property type="match status" value="1"/>
</dbReference>
<dbReference type="Pfam" id="PF08246">
    <property type="entry name" value="Inhibitor_I29"/>
    <property type="match status" value="1"/>
</dbReference>
<evidence type="ECO:0000259" key="2">
    <source>
        <dbReference type="SMART" id="SM00848"/>
    </source>
</evidence>
<name>A0ABD0TE42_LOXSC</name>
<dbReference type="SUPFAM" id="SSF54001">
    <property type="entry name" value="Cysteine proteinases"/>
    <property type="match status" value="1"/>
</dbReference>
<evidence type="ECO:0000313" key="3">
    <source>
        <dbReference type="EMBL" id="KAL0841337.1"/>
    </source>
</evidence>
<gene>
    <name evidence="3" type="ORF">ABMA28_015049</name>
</gene>
<dbReference type="EMBL" id="JBEDNZ010000006">
    <property type="protein sequence ID" value="KAL0841337.1"/>
    <property type="molecule type" value="Genomic_DNA"/>
</dbReference>
<sequence length="108" mass="12310">MKLIGFIVILSVFVVSANAQKPHYDLRDTPFLFLKFVRDHGREYKDSEDVLIHFAAFVTSLVRINKSNELSASAIFDITDFADYTKAEFSKILGVNTTHSKFSYIKVT</sequence>
<evidence type="ECO:0000313" key="4">
    <source>
        <dbReference type="Proteomes" id="UP001549921"/>
    </source>
</evidence>
<comment type="caution">
    <text evidence="3">The sequence shown here is derived from an EMBL/GenBank/DDBJ whole genome shotgun (WGS) entry which is preliminary data.</text>
</comment>
<evidence type="ECO:0000256" key="1">
    <source>
        <dbReference type="SAM" id="SignalP"/>
    </source>
</evidence>
<proteinExistence type="predicted"/>
<feature type="chain" id="PRO_5044808576" description="Cathepsin propeptide inhibitor domain-containing protein" evidence="1">
    <location>
        <begin position="20"/>
        <end position="108"/>
    </location>
</feature>
<feature type="signal peptide" evidence="1">
    <location>
        <begin position="1"/>
        <end position="19"/>
    </location>
</feature>
<dbReference type="Proteomes" id="UP001549921">
    <property type="component" value="Unassembled WGS sequence"/>
</dbReference>
<feature type="domain" description="Cathepsin propeptide inhibitor" evidence="2">
    <location>
        <begin position="33"/>
        <end position="89"/>
    </location>
</feature>
<keyword evidence="1" id="KW-0732">Signal</keyword>
<accession>A0ABD0TE42</accession>
<reference evidence="3 4" key="1">
    <citation type="submission" date="2024-06" db="EMBL/GenBank/DDBJ databases">
        <title>A chromosome-level genome assembly of beet webworm, Loxostege sticticalis.</title>
        <authorList>
            <person name="Zhang Y."/>
        </authorList>
    </citation>
    <scope>NUCLEOTIDE SEQUENCE [LARGE SCALE GENOMIC DNA]</scope>
    <source>
        <strain evidence="3">AQ028</strain>
        <tissue evidence="3">Male pupae</tissue>
    </source>
</reference>
<dbReference type="InterPro" id="IPR013201">
    <property type="entry name" value="Prot_inhib_I29"/>
</dbReference>
<organism evidence="3 4">
    <name type="scientific">Loxostege sticticalis</name>
    <name type="common">Beet webworm moth</name>
    <dbReference type="NCBI Taxonomy" id="481309"/>
    <lineage>
        <taxon>Eukaryota</taxon>
        <taxon>Metazoa</taxon>
        <taxon>Ecdysozoa</taxon>
        <taxon>Arthropoda</taxon>
        <taxon>Hexapoda</taxon>
        <taxon>Insecta</taxon>
        <taxon>Pterygota</taxon>
        <taxon>Neoptera</taxon>
        <taxon>Endopterygota</taxon>
        <taxon>Lepidoptera</taxon>
        <taxon>Glossata</taxon>
        <taxon>Ditrysia</taxon>
        <taxon>Pyraloidea</taxon>
        <taxon>Crambidae</taxon>
        <taxon>Pyraustinae</taxon>
        <taxon>Loxostege</taxon>
    </lineage>
</organism>
<protein>
    <recommendedName>
        <fullName evidence="2">Cathepsin propeptide inhibitor domain-containing protein</fullName>
    </recommendedName>
</protein>